<evidence type="ECO:0000256" key="3">
    <source>
        <dbReference type="ARBA" id="ARBA00009463"/>
    </source>
</evidence>
<keyword evidence="6" id="KW-0597">Phosphoprotein</keyword>
<evidence type="ECO:0000259" key="12">
    <source>
        <dbReference type="Pfam" id="PF00725"/>
    </source>
</evidence>
<evidence type="ECO:0000256" key="8">
    <source>
        <dbReference type="ARBA" id="ARBA00023027"/>
    </source>
</evidence>
<comment type="pathway">
    <text evidence="2">Lipid metabolism; butanoate metabolism.</text>
</comment>
<dbReference type="EMBL" id="FWXW01000012">
    <property type="protein sequence ID" value="SMC87708.1"/>
    <property type="molecule type" value="Genomic_DNA"/>
</dbReference>
<dbReference type="GO" id="GO:0070403">
    <property type="term" value="F:NAD+ binding"/>
    <property type="evidence" value="ECO:0007669"/>
    <property type="project" value="InterPro"/>
</dbReference>
<gene>
    <name evidence="14" type="ORF">SAMN02745168_0207</name>
</gene>
<proteinExistence type="inferred from homology"/>
<dbReference type="PANTHER" id="PTHR48075">
    <property type="entry name" value="3-HYDROXYACYL-COA DEHYDROGENASE FAMILY PROTEIN"/>
    <property type="match status" value="1"/>
</dbReference>
<feature type="site" description="Important for catalytic activity" evidence="11">
    <location>
        <position position="144"/>
    </location>
</feature>
<dbReference type="Pfam" id="PF00725">
    <property type="entry name" value="3HCDH"/>
    <property type="match status" value="1"/>
</dbReference>
<feature type="domain" description="3-hydroxyacyl-CoA dehydrogenase C-terminal" evidence="12">
    <location>
        <begin position="191"/>
        <end position="289"/>
    </location>
</feature>
<dbReference type="Pfam" id="PF02737">
    <property type="entry name" value="3HCDH_N"/>
    <property type="match status" value="1"/>
</dbReference>
<dbReference type="OrthoDB" id="9771883at2"/>
<dbReference type="STRING" id="1122930.SAMN02745168_0207"/>
<dbReference type="GO" id="GO:0050104">
    <property type="term" value="F:L-gulonate 3-dehydrogenase activity"/>
    <property type="evidence" value="ECO:0007669"/>
    <property type="project" value="UniProtKB-EC"/>
</dbReference>
<evidence type="ECO:0000256" key="4">
    <source>
        <dbReference type="ARBA" id="ARBA00011738"/>
    </source>
</evidence>
<evidence type="ECO:0000256" key="9">
    <source>
        <dbReference type="ARBA" id="ARBA00038962"/>
    </source>
</evidence>
<dbReference type="AlphaFoldDB" id="A0A1W2CSR1"/>
<feature type="domain" description="3-hydroxyacyl-CoA dehydrogenase NAD binding" evidence="13">
    <location>
        <begin position="8"/>
        <end position="186"/>
    </location>
</feature>
<dbReference type="PIRSF" id="PIRSF000105">
    <property type="entry name" value="HCDH"/>
    <property type="match status" value="1"/>
</dbReference>
<dbReference type="InterPro" id="IPR036291">
    <property type="entry name" value="NAD(P)-bd_dom_sf"/>
</dbReference>
<evidence type="ECO:0000256" key="6">
    <source>
        <dbReference type="ARBA" id="ARBA00022553"/>
    </source>
</evidence>
<evidence type="ECO:0000313" key="14">
    <source>
        <dbReference type="EMBL" id="SMC87708.1"/>
    </source>
</evidence>
<organism evidence="14 15">
    <name type="scientific">Papillibacter cinnamivorans DSM 12816</name>
    <dbReference type="NCBI Taxonomy" id="1122930"/>
    <lineage>
        <taxon>Bacteria</taxon>
        <taxon>Bacillati</taxon>
        <taxon>Bacillota</taxon>
        <taxon>Clostridia</taxon>
        <taxon>Eubacteriales</taxon>
        <taxon>Oscillospiraceae</taxon>
        <taxon>Papillibacter</taxon>
    </lineage>
</organism>
<comment type="subcellular location">
    <subcellularLocation>
        <location evidence="1">Cytoplasm</location>
    </subcellularLocation>
</comment>
<dbReference type="PANTHER" id="PTHR48075:SF1">
    <property type="entry name" value="LAMBDA-CRYSTALLIN HOMOLOG"/>
    <property type="match status" value="1"/>
</dbReference>
<dbReference type="Gene3D" id="1.10.1040.10">
    <property type="entry name" value="N-(1-d-carboxylethyl)-l-norvaline Dehydrogenase, domain 2"/>
    <property type="match status" value="1"/>
</dbReference>
<protein>
    <recommendedName>
        <fullName evidence="10">L-gulonate 3-dehydrogenase</fullName>
        <ecNumber evidence="9">1.1.1.45</ecNumber>
    </recommendedName>
    <alternativeName>
        <fullName evidence="10">L-gulonate 3-dehydrogenase</fullName>
    </alternativeName>
</protein>
<dbReference type="InterPro" id="IPR013328">
    <property type="entry name" value="6PGD_dom2"/>
</dbReference>
<reference evidence="14 15" key="1">
    <citation type="submission" date="2017-04" db="EMBL/GenBank/DDBJ databases">
        <authorList>
            <person name="Afonso C.L."/>
            <person name="Miller P.J."/>
            <person name="Scott M.A."/>
            <person name="Spackman E."/>
            <person name="Goraichik I."/>
            <person name="Dimitrov K.M."/>
            <person name="Suarez D.L."/>
            <person name="Swayne D.E."/>
        </authorList>
    </citation>
    <scope>NUCLEOTIDE SEQUENCE [LARGE SCALE GENOMIC DNA]</scope>
    <source>
        <strain evidence="14 15">DSM 12816</strain>
    </source>
</reference>
<dbReference type="Gene3D" id="3.40.50.720">
    <property type="entry name" value="NAD(P)-binding Rossmann-like Domain"/>
    <property type="match status" value="1"/>
</dbReference>
<sequence>MKMEGVRHIGIIGTGMIATSMAVLTTAHGYKTTLLAVSDEMEAASKTIYGKFFIQLADQKIMTEDQAAVCGRYLNYAQSYKDLEDTEIIFECVVENPDVKHSVYKKIEDNCPNVMAICSVSSALVVDKLSEGMTKYKDRIIVTHPFNPPHMVPYFELASGADTAEGVTEFAKQLLESLHRKPVILKKSAPGFIGNRLQFALWREALYIVENGIADPRDIDTCLMYSFCPRYTSIGMFEHFDSGGLELNYNVCRTLFPDLSDMKEVPHAITDRIARGDLGQKTGAGFYDWRGVDMDAYRERVSAPYWNFFDWEFPEN</sequence>
<dbReference type="InterPro" id="IPR006176">
    <property type="entry name" value="3-OHacyl-CoA_DH_NAD-bd"/>
</dbReference>
<keyword evidence="8" id="KW-0520">NAD</keyword>
<dbReference type="SUPFAM" id="SSF51735">
    <property type="entry name" value="NAD(P)-binding Rossmann-fold domains"/>
    <property type="match status" value="1"/>
</dbReference>
<accession>A0A1W2CSR1</accession>
<evidence type="ECO:0000256" key="7">
    <source>
        <dbReference type="ARBA" id="ARBA00023002"/>
    </source>
</evidence>
<evidence type="ECO:0000256" key="11">
    <source>
        <dbReference type="PIRSR" id="PIRSR000105-1"/>
    </source>
</evidence>
<comment type="subunit">
    <text evidence="4">Homodimer.</text>
</comment>
<name>A0A1W2CSR1_9FIRM</name>
<dbReference type="GO" id="GO:0005737">
    <property type="term" value="C:cytoplasm"/>
    <property type="evidence" value="ECO:0007669"/>
    <property type="project" value="UniProtKB-SubCell"/>
</dbReference>
<dbReference type="RefSeq" id="WP_159448146.1">
    <property type="nucleotide sequence ID" value="NZ_FWXW01000012.1"/>
</dbReference>
<evidence type="ECO:0000256" key="5">
    <source>
        <dbReference type="ARBA" id="ARBA00022490"/>
    </source>
</evidence>
<evidence type="ECO:0000313" key="15">
    <source>
        <dbReference type="Proteomes" id="UP000192790"/>
    </source>
</evidence>
<dbReference type="SUPFAM" id="SSF48179">
    <property type="entry name" value="6-phosphogluconate dehydrogenase C-terminal domain-like"/>
    <property type="match status" value="1"/>
</dbReference>
<evidence type="ECO:0000256" key="10">
    <source>
        <dbReference type="ARBA" id="ARBA00042709"/>
    </source>
</evidence>
<keyword evidence="15" id="KW-1185">Reference proteome</keyword>
<dbReference type="EC" id="1.1.1.45" evidence="9"/>
<dbReference type="InterPro" id="IPR022694">
    <property type="entry name" value="3-OHacyl-CoA_DH"/>
</dbReference>
<evidence type="ECO:0000259" key="13">
    <source>
        <dbReference type="Pfam" id="PF02737"/>
    </source>
</evidence>
<dbReference type="Proteomes" id="UP000192790">
    <property type="component" value="Unassembled WGS sequence"/>
</dbReference>
<dbReference type="GO" id="GO:0006631">
    <property type="term" value="P:fatty acid metabolic process"/>
    <property type="evidence" value="ECO:0007669"/>
    <property type="project" value="InterPro"/>
</dbReference>
<dbReference type="InterPro" id="IPR006108">
    <property type="entry name" value="3HC_DH_C"/>
</dbReference>
<keyword evidence="7" id="KW-0560">Oxidoreductase</keyword>
<comment type="similarity">
    <text evidence="3">Belongs to the 3-hydroxyacyl-CoA dehydrogenase family.</text>
</comment>
<keyword evidence="5" id="KW-0963">Cytoplasm</keyword>
<evidence type="ECO:0000256" key="2">
    <source>
        <dbReference type="ARBA" id="ARBA00005086"/>
    </source>
</evidence>
<evidence type="ECO:0000256" key="1">
    <source>
        <dbReference type="ARBA" id="ARBA00004496"/>
    </source>
</evidence>
<dbReference type="InterPro" id="IPR008927">
    <property type="entry name" value="6-PGluconate_DH-like_C_sf"/>
</dbReference>